<evidence type="ECO:0000313" key="9">
    <source>
        <dbReference type="Proteomes" id="UP000219072"/>
    </source>
</evidence>
<organism evidence="8 9">
    <name type="scientific">Streptomyces zhaozhouensis</name>
    <dbReference type="NCBI Taxonomy" id="1300267"/>
    <lineage>
        <taxon>Bacteria</taxon>
        <taxon>Bacillati</taxon>
        <taxon>Actinomycetota</taxon>
        <taxon>Actinomycetes</taxon>
        <taxon>Kitasatosporales</taxon>
        <taxon>Streptomycetaceae</taxon>
        <taxon>Streptomyces</taxon>
    </lineage>
</organism>
<dbReference type="SUPFAM" id="SSF88946">
    <property type="entry name" value="Sigma2 domain of RNA polymerase sigma factors"/>
    <property type="match status" value="1"/>
</dbReference>
<dbReference type="SUPFAM" id="SSF88659">
    <property type="entry name" value="Sigma3 and sigma4 domains of RNA polymerase sigma factors"/>
    <property type="match status" value="1"/>
</dbReference>
<dbReference type="AlphaFoldDB" id="A0A286E7X5"/>
<evidence type="ECO:0000256" key="1">
    <source>
        <dbReference type="ARBA" id="ARBA00010641"/>
    </source>
</evidence>
<dbReference type="RefSeq" id="WP_170970687.1">
    <property type="nucleotide sequence ID" value="NZ_OCNE01000028.1"/>
</dbReference>
<evidence type="ECO:0000256" key="3">
    <source>
        <dbReference type="ARBA" id="ARBA00023082"/>
    </source>
</evidence>
<evidence type="ECO:0000256" key="2">
    <source>
        <dbReference type="ARBA" id="ARBA00023015"/>
    </source>
</evidence>
<dbReference type="PANTHER" id="PTHR43133:SF8">
    <property type="entry name" value="RNA POLYMERASE SIGMA FACTOR HI_1459-RELATED"/>
    <property type="match status" value="1"/>
</dbReference>
<dbReference type="CDD" id="cd06171">
    <property type="entry name" value="Sigma70_r4"/>
    <property type="match status" value="1"/>
</dbReference>
<feature type="domain" description="RNA polymerase sigma factor 70 region 4 type 2" evidence="7">
    <location>
        <begin position="119"/>
        <end position="170"/>
    </location>
</feature>
<dbReference type="GO" id="GO:0006352">
    <property type="term" value="P:DNA-templated transcription initiation"/>
    <property type="evidence" value="ECO:0007669"/>
    <property type="project" value="InterPro"/>
</dbReference>
<dbReference type="PANTHER" id="PTHR43133">
    <property type="entry name" value="RNA POLYMERASE ECF-TYPE SIGMA FACTO"/>
    <property type="match status" value="1"/>
</dbReference>
<reference evidence="8 9" key="1">
    <citation type="submission" date="2017-09" db="EMBL/GenBank/DDBJ databases">
        <authorList>
            <person name="Ehlers B."/>
            <person name="Leendertz F.H."/>
        </authorList>
    </citation>
    <scope>NUCLEOTIDE SEQUENCE [LARGE SCALE GENOMIC DNA]</scope>
    <source>
        <strain evidence="8 9">CGMCC 4.7095</strain>
    </source>
</reference>
<dbReference type="InterPro" id="IPR013249">
    <property type="entry name" value="RNA_pol_sigma70_r4_t2"/>
</dbReference>
<dbReference type="GO" id="GO:0016987">
    <property type="term" value="F:sigma factor activity"/>
    <property type="evidence" value="ECO:0007669"/>
    <property type="project" value="UniProtKB-KW"/>
</dbReference>
<dbReference type="Pfam" id="PF08281">
    <property type="entry name" value="Sigma70_r4_2"/>
    <property type="match status" value="1"/>
</dbReference>
<dbReference type="InterPro" id="IPR013325">
    <property type="entry name" value="RNA_pol_sigma_r2"/>
</dbReference>
<dbReference type="Gene3D" id="1.10.1740.10">
    <property type="match status" value="1"/>
</dbReference>
<sequence>MTSEARQGQGGTHAQAGFYRAHHSRLVGFLLRRTGDEREAEALAHQSWVAYLSNWDRYQRTYDDPVAPLYVIARRRLSDWYKTRGSCGEELPAEEELAKRVPLADWQSDMAQHVDTHVDLSRALARLPHRQREALHLRYVDDLARTQVAALMGISDDGVKKLLSNAIARLRTASGLAGYSRTVVPSSARTTRKEVRK</sequence>
<comment type="similarity">
    <text evidence="1">Belongs to the sigma-70 factor family. ECF subfamily.</text>
</comment>
<evidence type="ECO:0000313" key="8">
    <source>
        <dbReference type="EMBL" id="SOD66979.1"/>
    </source>
</evidence>
<dbReference type="EMBL" id="OCNE01000028">
    <property type="protein sequence ID" value="SOD66979.1"/>
    <property type="molecule type" value="Genomic_DNA"/>
</dbReference>
<dbReference type="Gene3D" id="1.10.10.10">
    <property type="entry name" value="Winged helix-like DNA-binding domain superfamily/Winged helix DNA-binding domain"/>
    <property type="match status" value="1"/>
</dbReference>
<evidence type="ECO:0000259" key="7">
    <source>
        <dbReference type="Pfam" id="PF08281"/>
    </source>
</evidence>
<protein>
    <submittedName>
        <fullName evidence="8">RNA polymerase sigma-70 factor, ECF subfamily</fullName>
    </submittedName>
</protein>
<evidence type="ECO:0000256" key="4">
    <source>
        <dbReference type="ARBA" id="ARBA00023125"/>
    </source>
</evidence>
<keyword evidence="9" id="KW-1185">Reference proteome</keyword>
<keyword evidence="5" id="KW-0804">Transcription</keyword>
<dbReference type="InterPro" id="IPR014284">
    <property type="entry name" value="RNA_pol_sigma-70_dom"/>
</dbReference>
<evidence type="ECO:0000256" key="5">
    <source>
        <dbReference type="ARBA" id="ARBA00023163"/>
    </source>
</evidence>
<evidence type="ECO:0000259" key="6">
    <source>
        <dbReference type="Pfam" id="PF04542"/>
    </source>
</evidence>
<keyword evidence="3" id="KW-0731">Sigma factor</keyword>
<dbReference type="InterPro" id="IPR013324">
    <property type="entry name" value="RNA_pol_sigma_r3/r4-like"/>
</dbReference>
<dbReference type="InterPro" id="IPR039425">
    <property type="entry name" value="RNA_pol_sigma-70-like"/>
</dbReference>
<proteinExistence type="inferred from homology"/>
<dbReference type="Proteomes" id="UP000219072">
    <property type="component" value="Unassembled WGS sequence"/>
</dbReference>
<dbReference type="NCBIfam" id="TIGR02937">
    <property type="entry name" value="sigma70-ECF"/>
    <property type="match status" value="1"/>
</dbReference>
<keyword evidence="2" id="KW-0805">Transcription regulation</keyword>
<gene>
    <name evidence="8" type="ORF">SAMN06297387_12821</name>
</gene>
<dbReference type="InterPro" id="IPR036388">
    <property type="entry name" value="WH-like_DNA-bd_sf"/>
</dbReference>
<dbReference type="Pfam" id="PF04542">
    <property type="entry name" value="Sigma70_r2"/>
    <property type="match status" value="1"/>
</dbReference>
<dbReference type="GO" id="GO:0003677">
    <property type="term" value="F:DNA binding"/>
    <property type="evidence" value="ECO:0007669"/>
    <property type="project" value="UniProtKB-KW"/>
</dbReference>
<feature type="domain" description="RNA polymerase sigma-70 region 2" evidence="6">
    <location>
        <begin position="18"/>
        <end position="85"/>
    </location>
</feature>
<accession>A0A286E7X5</accession>
<keyword evidence="4" id="KW-0238">DNA-binding</keyword>
<dbReference type="InterPro" id="IPR007627">
    <property type="entry name" value="RNA_pol_sigma70_r2"/>
</dbReference>
<name>A0A286E7X5_9ACTN</name>